<dbReference type="GO" id="GO:0016020">
    <property type="term" value="C:membrane"/>
    <property type="evidence" value="ECO:0007669"/>
    <property type="project" value="UniProtKB-SubCell"/>
</dbReference>
<dbReference type="GO" id="GO:0009403">
    <property type="term" value="P:toxin biosynthetic process"/>
    <property type="evidence" value="ECO:0007669"/>
    <property type="project" value="InterPro"/>
</dbReference>
<dbReference type="InterPro" id="IPR003825">
    <property type="entry name" value="Colicin-V_CvpA"/>
</dbReference>
<dbReference type="AlphaFoldDB" id="A0A0R1ZHJ9"/>
<protein>
    <submittedName>
        <fullName evidence="6">Uncharacterized protein</fullName>
    </submittedName>
</protein>
<feature type="transmembrane region" description="Helical" evidence="5">
    <location>
        <begin position="6"/>
        <end position="25"/>
    </location>
</feature>
<keyword evidence="3 5" id="KW-1133">Transmembrane helix</keyword>
<accession>A0A0R1ZHJ9</accession>
<dbReference type="Proteomes" id="UP000051679">
    <property type="component" value="Unassembled WGS sequence"/>
</dbReference>
<sequence>MKLQGVYTVGYIISFFIARLLAGVFRPLLELWIPYPSATPDSKFVFFTNSVGVTLDSAFYYAAAFMFVLALCWIVVHLIALTVNDLQFAPASDETVNWLAGGVMNFLCGYVFMTMLLYLVAFIPVDGIQTMLGNSHMAVLMVRYTPILSQLLANWWIVNA</sequence>
<evidence type="ECO:0000256" key="4">
    <source>
        <dbReference type="ARBA" id="ARBA00023136"/>
    </source>
</evidence>
<evidence type="ECO:0000256" key="2">
    <source>
        <dbReference type="ARBA" id="ARBA00022692"/>
    </source>
</evidence>
<evidence type="ECO:0000256" key="1">
    <source>
        <dbReference type="ARBA" id="ARBA00004141"/>
    </source>
</evidence>
<dbReference type="STRING" id="1291052.FC18_GL000536"/>
<comment type="subcellular location">
    <subcellularLocation>
        <location evidence="1">Membrane</location>
        <topology evidence="1">Multi-pass membrane protein</topology>
    </subcellularLocation>
</comment>
<keyword evidence="2 5" id="KW-0812">Transmembrane</keyword>
<evidence type="ECO:0000256" key="3">
    <source>
        <dbReference type="ARBA" id="ARBA00022989"/>
    </source>
</evidence>
<feature type="transmembrane region" description="Helical" evidence="5">
    <location>
        <begin position="103"/>
        <end position="125"/>
    </location>
</feature>
<proteinExistence type="predicted"/>
<reference evidence="6 7" key="1">
    <citation type="journal article" date="2015" name="Genome Announc.">
        <title>Expanding the biotechnology potential of lactobacilli through comparative genomics of 213 strains and associated genera.</title>
        <authorList>
            <person name="Sun Z."/>
            <person name="Harris H.M."/>
            <person name="McCann A."/>
            <person name="Guo C."/>
            <person name="Argimon S."/>
            <person name="Zhang W."/>
            <person name="Yang X."/>
            <person name="Jeffery I.B."/>
            <person name="Cooney J.C."/>
            <person name="Kagawa T.F."/>
            <person name="Liu W."/>
            <person name="Song Y."/>
            <person name="Salvetti E."/>
            <person name="Wrobel A."/>
            <person name="Rasinkangas P."/>
            <person name="Parkhill J."/>
            <person name="Rea M.C."/>
            <person name="O'Sullivan O."/>
            <person name="Ritari J."/>
            <person name="Douillard F.P."/>
            <person name="Paul Ross R."/>
            <person name="Yang R."/>
            <person name="Briner A.E."/>
            <person name="Felis G.E."/>
            <person name="de Vos W.M."/>
            <person name="Barrangou R."/>
            <person name="Klaenhammer T.R."/>
            <person name="Caufield P.W."/>
            <person name="Cui Y."/>
            <person name="Zhang H."/>
            <person name="O'Toole P.W."/>
        </authorList>
    </citation>
    <scope>NUCLEOTIDE SEQUENCE [LARGE SCALE GENOMIC DNA]</scope>
    <source>
        <strain evidence="6 7">DSM 20505</strain>
    </source>
</reference>
<evidence type="ECO:0000313" key="7">
    <source>
        <dbReference type="Proteomes" id="UP000051679"/>
    </source>
</evidence>
<feature type="transmembrane region" description="Helical" evidence="5">
    <location>
        <begin position="58"/>
        <end position="83"/>
    </location>
</feature>
<keyword evidence="4 5" id="KW-0472">Membrane</keyword>
<dbReference type="PANTHER" id="PTHR37306">
    <property type="entry name" value="COLICIN V PRODUCTION PROTEIN"/>
    <property type="match status" value="1"/>
</dbReference>
<dbReference type="Pfam" id="PF02674">
    <property type="entry name" value="Colicin_V"/>
    <property type="match status" value="1"/>
</dbReference>
<comment type="caution">
    <text evidence="6">The sequence shown here is derived from an EMBL/GenBank/DDBJ whole genome shotgun (WGS) entry which is preliminary data.</text>
</comment>
<dbReference type="PATRIC" id="fig|1291052.5.peg.547"/>
<name>A0A0R1ZHJ9_9LACO</name>
<keyword evidence="7" id="KW-1185">Reference proteome</keyword>
<organism evidence="6 7">
    <name type="scientific">Lacticaseibacillus sharpeae JCM 1186 = DSM 20505</name>
    <dbReference type="NCBI Taxonomy" id="1291052"/>
    <lineage>
        <taxon>Bacteria</taxon>
        <taxon>Bacillati</taxon>
        <taxon>Bacillota</taxon>
        <taxon>Bacilli</taxon>
        <taxon>Lactobacillales</taxon>
        <taxon>Lactobacillaceae</taxon>
        <taxon>Lacticaseibacillus</taxon>
    </lineage>
</organism>
<gene>
    <name evidence="6" type="ORF">FC18_GL000536</name>
</gene>
<dbReference type="EMBL" id="AYYO01000056">
    <property type="protein sequence ID" value="KRM54317.1"/>
    <property type="molecule type" value="Genomic_DNA"/>
</dbReference>
<feature type="transmembrane region" description="Helical" evidence="5">
    <location>
        <begin position="137"/>
        <end position="157"/>
    </location>
</feature>
<dbReference type="PANTHER" id="PTHR37306:SF1">
    <property type="entry name" value="COLICIN V PRODUCTION PROTEIN"/>
    <property type="match status" value="1"/>
</dbReference>
<evidence type="ECO:0000313" key="6">
    <source>
        <dbReference type="EMBL" id="KRM54317.1"/>
    </source>
</evidence>
<evidence type="ECO:0000256" key="5">
    <source>
        <dbReference type="SAM" id="Phobius"/>
    </source>
</evidence>